<dbReference type="InterPro" id="IPR005576">
    <property type="entry name" value="Rpb7-like_N"/>
</dbReference>
<dbReference type="OrthoDB" id="10250504at2759"/>
<feature type="compositionally biased region" description="Low complexity" evidence="7">
    <location>
        <begin position="319"/>
        <end position="335"/>
    </location>
</feature>
<sequence length="388" mass="42438">MPTPVSSKKRKHADVDPGQSEASTSTASAQKHKEKKHRKAKAKAAASHAVLGNEAGPLDQPFTRLRATMTVSIPPMFVNNPRRGVEEMLDSLVMKYSPTLEGVLLAHSQLSFLSPTALLIADSPFSTARISYTALVWQPRIGMRLRGSVSLCGPDHVGLILEKTWNCSVPKWGIDELVWEYVPGAREEEGGEGEEGVDSGWWKTKMSGDPLGRERKTVDFTVVGMTIANQMLSLTGSLLSDPLNPANLPSEDSLPLKNAQQPPRATSPGSDASSDLDPTEPMFGSMLVDWDRPRDVDDEEAEEEDGFAGLTRRREEAAEQQQRLLLEAPAQPQAEVQPNGEDKENQKKDKAEKKKRKAEKAAAAAEGGEGEPKKKKRKKEKVKFVEGA</sequence>
<feature type="compositionally biased region" description="Basic residues" evidence="7">
    <location>
        <begin position="30"/>
        <end position="42"/>
    </location>
</feature>
<dbReference type="PANTHER" id="PTHR12709">
    <property type="entry name" value="DNA-DIRECTED RNA POLYMERASE II, III"/>
    <property type="match status" value="1"/>
</dbReference>
<dbReference type="InterPro" id="IPR041901">
    <property type="entry name" value="RNAP_I_Rpa43_N"/>
</dbReference>
<dbReference type="Gene3D" id="3.30.1490.120">
    <property type="entry name" value="RNA polymerase Rpb7-like, N-terminal domain"/>
    <property type="match status" value="1"/>
</dbReference>
<keyword evidence="3" id="KW-0240">DNA-directed RNA polymerase</keyword>
<comment type="similarity">
    <text evidence="2">Belongs to the eukaryotic RPA43 RNA polymerase subunit family.</text>
</comment>
<dbReference type="EMBL" id="KV417274">
    <property type="protein sequence ID" value="KZO98917.1"/>
    <property type="molecule type" value="Genomic_DNA"/>
</dbReference>
<dbReference type="GO" id="GO:0005736">
    <property type="term" value="C:RNA polymerase I complex"/>
    <property type="evidence" value="ECO:0007669"/>
    <property type="project" value="TreeGrafter"/>
</dbReference>
<dbReference type="CDD" id="cd04328">
    <property type="entry name" value="RNAP_I_Rpa43_N"/>
    <property type="match status" value="1"/>
</dbReference>
<evidence type="ECO:0000256" key="2">
    <source>
        <dbReference type="ARBA" id="ARBA00005930"/>
    </source>
</evidence>
<keyword evidence="4" id="KW-0597">Phosphoprotein</keyword>
<name>A0A167PLD9_CALVF</name>
<feature type="compositionally biased region" description="Basic and acidic residues" evidence="7">
    <location>
        <begin position="340"/>
        <end position="352"/>
    </location>
</feature>
<proteinExistence type="inferred from homology"/>
<keyword evidence="11" id="KW-1185">Reference proteome</keyword>
<evidence type="ECO:0000259" key="8">
    <source>
        <dbReference type="Pfam" id="PF03876"/>
    </source>
</evidence>
<dbReference type="InterPro" id="IPR041178">
    <property type="entry name" value="RPA43_OB"/>
</dbReference>
<feature type="domain" description="RNA polymerase Rpb7-like N-terminal" evidence="8">
    <location>
        <begin position="69"/>
        <end position="123"/>
    </location>
</feature>
<protein>
    <submittedName>
        <fullName evidence="10">Uncharacterized protein</fullName>
    </submittedName>
</protein>
<evidence type="ECO:0000256" key="4">
    <source>
        <dbReference type="ARBA" id="ARBA00022553"/>
    </source>
</evidence>
<dbReference type="Pfam" id="PF17875">
    <property type="entry name" value="RPA43_OB"/>
    <property type="match status" value="1"/>
</dbReference>
<feature type="compositionally biased region" description="Acidic residues" evidence="7">
    <location>
        <begin position="296"/>
        <end position="306"/>
    </location>
</feature>
<dbReference type="AlphaFoldDB" id="A0A167PLD9"/>
<evidence type="ECO:0000313" key="11">
    <source>
        <dbReference type="Proteomes" id="UP000076738"/>
    </source>
</evidence>
<feature type="domain" description="RPA43 OB" evidence="9">
    <location>
        <begin position="139"/>
        <end position="239"/>
    </location>
</feature>
<keyword evidence="5" id="KW-0804">Transcription</keyword>
<evidence type="ECO:0000256" key="7">
    <source>
        <dbReference type="SAM" id="MobiDB-lite"/>
    </source>
</evidence>
<dbReference type="GO" id="GO:0006362">
    <property type="term" value="P:transcription elongation by RNA polymerase I"/>
    <property type="evidence" value="ECO:0007669"/>
    <property type="project" value="TreeGrafter"/>
</dbReference>
<evidence type="ECO:0000256" key="3">
    <source>
        <dbReference type="ARBA" id="ARBA00022478"/>
    </source>
</evidence>
<feature type="region of interest" description="Disordered" evidence="7">
    <location>
        <begin position="1"/>
        <end position="47"/>
    </location>
</feature>
<feature type="region of interest" description="Disordered" evidence="7">
    <location>
        <begin position="243"/>
        <end position="388"/>
    </location>
</feature>
<dbReference type="Gene3D" id="2.40.50.1060">
    <property type="match status" value="1"/>
</dbReference>
<evidence type="ECO:0000256" key="5">
    <source>
        <dbReference type="ARBA" id="ARBA00023163"/>
    </source>
</evidence>
<dbReference type="Proteomes" id="UP000076738">
    <property type="component" value="Unassembled WGS sequence"/>
</dbReference>
<gene>
    <name evidence="10" type="ORF">CALVIDRAFT_525875</name>
</gene>
<comment type="subcellular location">
    <subcellularLocation>
        <location evidence="1">Nucleus</location>
        <location evidence="1">Nucleolus</location>
    </subcellularLocation>
</comment>
<feature type="region of interest" description="Disordered" evidence="7">
    <location>
        <begin position="187"/>
        <end position="208"/>
    </location>
</feature>
<evidence type="ECO:0000256" key="6">
    <source>
        <dbReference type="ARBA" id="ARBA00023242"/>
    </source>
</evidence>
<feature type="compositionally biased region" description="Polar residues" evidence="7">
    <location>
        <begin position="258"/>
        <end position="273"/>
    </location>
</feature>
<dbReference type="PANTHER" id="PTHR12709:SF5">
    <property type="entry name" value="DNA-DIRECTED RNA POLYMERASE I SUBUNIT RPA43"/>
    <property type="match status" value="1"/>
</dbReference>
<accession>A0A167PLD9</accession>
<evidence type="ECO:0000259" key="9">
    <source>
        <dbReference type="Pfam" id="PF17875"/>
    </source>
</evidence>
<dbReference type="InterPro" id="IPR045113">
    <property type="entry name" value="Rpb7-like"/>
</dbReference>
<dbReference type="STRING" id="1330018.A0A167PLD9"/>
<dbReference type="InterPro" id="IPR036898">
    <property type="entry name" value="RNA_pol_Rpb7-like_N_sf"/>
</dbReference>
<organism evidence="10 11">
    <name type="scientific">Calocera viscosa (strain TUFC12733)</name>
    <dbReference type="NCBI Taxonomy" id="1330018"/>
    <lineage>
        <taxon>Eukaryota</taxon>
        <taxon>Fungi</taxon>
        <taxon>Dikarya</taxon>
        <taxon>Basidiomycota</taxon>
        <taxon>Agaricomycotina</taxon>
        <taxon>Dacrymycetes</taxon>
        <taxon>Dacrymycetales</taxon>
        <taxon>Dacrymycetaceae</taxon>
        <taxon>Calocera</taxon>
    </lineage>
</organism>
<reference evidence="10 11" key="1">
    <citation type="journal article" date="2016" name="Mol. Biol. Evol.">
        <title>Comparative Genomics of Early-Diverging Mushroom-Forming Fungi Provides Insights into the Origins of Lignocellulose Decay Capabilities.</title>
        <authorList>
            <person name="Nagy L.G."/>
            <person name="Riley R."/>
            <person name="Tritt A."/>
            <person name="Adam C."/>
            <person name="Daum C."/>
            <person name="Floudas D."/>
            <person name="Sun H."/>
            <person name="Yadav J.S."/>
            <person name="Pangilinan J."/>
            <person name="Larsson K.H."/>
            <person name="Matsuura K."/>
            <person name="Barry K."/>
            <person name="Labutti K."/>
            <person name="Kuo R."/>
            <person name="Ohm R.A."/>
            <person name="Bhattacharya S.S."/>
            <person name="Shirouzu T."/>
            <person name="Yoshinaga Y."/>
            <person name="Martin F.M."/>
            <person name="Grigoriev I.V."/>
            <person name="Hibbett D.S."/>
        </authorList>
    </citation>
    <scope>NUCLEOTIDE SEQUENCE [LARGE SCALE GENOMIC DNA]</scope>
    <source>
        <strain evidence="10 11">TUFC12733</strain>
    </source>
</reference>
<keyword evidence="6" id="KW-0539">Nucleus</keyword>
<evidence type="ECO:0000256" key="1">
    <source>
        <dbReference type="ARBA" id="ARBA00004604"/>
    </source>
</evidence>
<evidence type="ECO:0000313" key="10">
    <source>
        <dbReference type="EMBL" id="KZO98917.1"/>
    </source>
</evidence>
<dbReference type="Pfam" id="PF03876">
    <property type="entry name" value="SHS2_Rpb7-N"/>
    <property type="match status" value="1"/>
</dbReference>
<dbReference type="GO" id="GO:0006352">
    <property type="term" value="P:DNA-templated transcription initiation"/>
    <property type="evidence" value="ECO:0007669"/>
    <property type="project" value="InterPro"/>
</dbReference>